<sequence length="317" mass="36237">MRDYRIETASADDVPELIDLFETVFGERRRRETWQWKFHDSKALLGAFNGARSLVARDALGQIVAHAGAVTLPGVHRGRIIPFVQVCDVMVHPAHRGGIGRANLFTRLLRELLSRAEADLPGSFRYGYPGRGPYLVGERAGVYAQIEVAMESEVVPRKSRFHLWRVAPLRWDDGRLDNFWRARNADLPLSLVRDRQYLQWRYASCPLRTYQLLGVYRFGRLVGWVVARSDGERFLLIDILLPQSLLTKALQAVAWHVLDGAAGGDARVWLPLGWRECFDAEFKQTPVVAAHMCWESEFETPYARSTLYYTMGDVDIF</sequence>
<evidence type="ECO:0000259" key="1">
    <source>
        <dbReference type="PROSITE" id="PS51186"/>
    </source>
</evidence>
<dbReference type="RefSeq" id="WP_164652135.1">
    <property type="nucleotide sequence ID" value="NZ_JAAIJR010000006.1"/>
</dbReference>
<accession>A0A6P1DLV7</accession>
<keyword evidence="2" id="KW-0808">Transferase</keyword>
<reference evidence="3" key="1">
    <citation type="journal article" date="2020" name="Microbiol. Resour. Announc.">
        <title>Draft Genome Sequences of Thiorhodococcus mannitoliphagus and Thiorhodococcus minor, Purple Sulfur Photosynthetic Bacteria in the Gammaproteobacterial Family Chromatiaceae.</title>
        <authorList>
            <person name="Aviles F.A."/>
            <person name="Meyer T.E."/>
            <person name="Kyndt J.A."/>
        </authorList>
    </citation>
    <scope>NUCLEOTIDE SEQUENCE [LARGE SCALE GENOMIC DNA]</scope>
    <source>
        <strain evidence="3">DSM 18266</strain>
    </source>
</reference>
<dbReference type="AlphaFoldDB" id="A0A6P1DLV7"/>
<dbReference type="Proteomes" id="UP000471640">
    <property type="component" value="Unassembled WGS sequence"/>
</dbReference>
<dbReference type="PROSITE" id="PS51186">
    <property type="entry name" value="GNAT"/>
    <property type="match status" value="1"/>
</dbReference>
<dbReference type="Pfam" id="PF13527">
    <property type="entry name" value="Acetyltransf_9"/>
    <property type="match status" value="1"/>
</dbReference>
<dbReference type="SUPFAM" id="SSF55729">
    <property type="entry name" value="Acyl-CoA N-acyltransferases (Nat)"/>
    <property type="match status" value="1"/>
</dbReference>
<dbReference type="InterPro" id="IPR016181">
    <property type="entry name" value="Acyl_CoA_acyltransferase"/>
</dbReference>
<comment type="caution">
    <text evidence="2">The sequence shown here is derived from an EMBL/GenBank/DDBJ whole genome shotgun (WGS) entry which is preliminary data.</text>
</comment>
<gene>
    <name evidence="2" type="ORF">G3480_02735</name>
</gene>
<protein>
    <submittedName>
        <fullName evidence="2">GNAT family N-acetyltransferase</fullName>
    </submittedName>
</protein>
<proteinExistence type="predicted"/>
<organism evidence="2 3">
    <name type="scientific">Thiorhodococcus mannitoliphagus</name>
    <dbReference type="NCBI Taxonomy" id="329406"/>
    <lineage>
        <taxon>Bacteria</taxon>
        <taxon>Pseudomonadati</taxon>
        <taxon>Pseudomonadota</taxon>
        <taxon>Gammaproteobacteria</taxon>
        <taxon>Chromatiales</taxon>
        <taxon>Chromatiaceae</taxon>
        <taxon>Thiorhodococcus</taxon>
    </lineage>
</organism>
<feature type="domain" description="N-acetyltransferase" evidence="1">
    <location>
        <begin position="4"/>
        <end position="149"/>
    </location>
</feature>
<keyword evidence="3" id="KW-1185">Reference proteome</keyword>
<dbReference type="Gene3D" id="3.40.630.30">
    <property type="match status" value="1"/>
</dbReference>
<name>A0A6P1DLV7_9GAMM</name>
<dbReference type="InterPro" id="IPR000182">
    <property type="entry name" value="GNAT_dom"/>
</dbReference>
<reference evidence="2 3" key="2">
    <citation type="submission" date="2020-02" db="EMBL/GenBank/DDBJ databases">
        <title>Genome sequences of Thiorhodococcus mannitoliphagus and Thiorhodococcus minor, purple sulfur photosynthetic bacteria in the gammaproteobacterial family, Chromatiaceae.</title>
        <authorList>
            <person name="Aviles F.A."/>
            <person name="Meyer T.E."/>
            <person name="Kyndt J.A."/>
        </authorList>
    </citation>
    <scope>NUCLEOTIDE SEQUENCE [LARGE SCALE GENOMIC DNA]</scope>
    <source>
        <strain evidence="2 3">DSM 18266</strain>
    </source>
</reference>
<dbReference type="GO" id="GO:0016747">
    <property type="term" value="F:acyltransferase activity, transferring groups other than amino-acyl groups"/>
    <property type="evidence" value="ECO:0007669"/>
    <property type="project" value="InterPro"/>
</dbReference>
<evidence type="ECO:0000313" key="3">
    <source>
        <dbReference type="Proteomes" id="UP000471640"/>
    </source>
</evidence>
<dbReference type="EMBL" id="JAAIJR010000006">
    <property type="protein sequence ID" value="NEX19237.1"/>
    <property type="molecule type" value="Genomic_DNA"/>
</dbReference>
<evidence type="ECO:0000313" key="2">
    <source>
        <dbReference type="EMBL" id="NEX19237.1"/>
    </source>
</evidence>